<evidence type="ECO:0000256" key="5">
    <source>
        <dbReference type="HAMAP-Rule" id="MF_00402"/>
    </source>
</evidence>
<evidence type="ECO:0000313" key="7">
    <source>
        <dbReference type="EMBL" id="AHC15123.1"/>
    </source>
</evidence>
<keyword evidence="3 5" id="KW-0687">Ribonucleoprotein</keyword>
<dbReference type="PANTHER" id="PTHR15680:SF9">
    <property type="entry name" value="LARGE RIBOSOMAL SUBUNIT PROTEIN BL19M"/>
    <property type="match status" value="1"/>
</dbReference>
<evidence type="ECO:0000256" key="1">
    <source>
        <dbReference type="ARBA" id="ARBA00005781"/>
    </source>
</evidence>
<gene>
    <name evidence="5" type="primary">rplS</name>
    <name evidence="7" type="ORF">L21SP2_1744</name>
</gene>
<dbReference type="PANTHER" id="PTHR15680">
    <property type="entry name" value="RIBOSOMAL PROTEIN L19"/>
    <property type="match status" value="1"/>
</dbReference>
<proteinExistence type="inferred from homology"/>
<dbReference type="OrthoDB" id="9803541at2"/>
<comment type="function">
    <text evidence="5 6">This protein is located at the 30S-50S ribosomal subunit interface and may play a role in the structure and function of the aminoacyl-tRNA binding site.</text>
</comment>
<dbReference type="AlphaFoldDB" id="V5WH59"/>
<dbReference type="RefSeq" id="WP_024268042.1">
    <property type="nucleotide sequence ID" value="NC_023035.1"/>
</dbReference>
<dbReference type="PROSITE" id="PS01015">
    <property type="entry name" value="RIBOSOMAL_L19"/>
    <property type="match status" value="1"/>
</dbReference>
<dbReference type="GO" id="GO:0022625">
    <property type="term" value="C:cytosolic large ribosomal subunit"/>
    <property type="evidence" value="ECO:0007669"/>
    <property type="project" value="TreeGrafter"/>
</dbReference>
<dbReference type="EMBL" id="CP006939">
    <property type="protein sequence ID" value="AHC15123.1"/>
    <property type="molecule type" value="Genomic_DNA"/>
</dbReference>
<dbReference type="GO" id="GO:0006412">
    <property type="term" value="P:translation"/>
    <property type="evidence" value="ECO:0007669"/>
    <property type="project" value="UniProtKB-UniRule"/>
</dbReference>
<name>V5WH59_9SPIO</name>
<evidence type="ECO:0000256" key="2">
    <source>
        <dbReference type="ARBA" id="ARBA00022980"/>
    </source>
</evidence>
<organism evidence="7 8">
    <name type="scientific">Salinispira pacifica</name>
    <dbReference type="NCBI Taxonomy" id="1307761"/>
    <lineage>
        <taxon>Bacteria</taxon>
        <taxon>Pseudomonadati</taxon>
        <taxon>Spirochaetota</taxon>
        <taxon>Spirochaetia</taxon>
        <taxon>Spirochaetales</taxon>
        <taxon>Spirochaetaceae</taxon>
        <taxon>Salinispira</taxon>
    </lineage>
</organism>
<dbReference type="InterPro" id="IPR018257">
    <property type="entry name" value="Ribosomal_bL19_CS"/>
</dbReference>
<evidence type="ECO:0000256" key="6">
    <source>
        <dbReference type="RuleBase" id="RU000559"/>
    </source>
</evidence>
<protein>
    <recommendedName>
        <fullName evidence="4 5">Large ribosomal subunit protein bL19</fullName>
    </recommendedName>
</protein>
<evidence type="ECO:0000313" key="8">
    <source>
        <dbReference type="Proteomes" id="UP000018680"/>
    </source>
</evidence>
<dbReference type="Pfam" id="PF01245">
    <property type="entry name" value="Ribosomal_L19"/>
    <property type="match status" value="1"/>
</dbReference>
<keyword evidence="8" id="KW-1185">Reference proteome</keyword>
<dbReference type="HOGENOM" id="CLU_103507_2_2_12"/>
<dbReference type="HAMAP" id="MF_00402">
    <property type="entry name" value="Ribosomal_bL19"/>
    <property type="match status" value="1"/>
</dbReference>
<reference evidence="7 8" key="1">
    <citation type="journal article" date="2015" name="Stand. Genomic Sci.">
        <title>Complete genome sequence and description of Salinispira pacifica gen. nov., sp. nov., a novel spirochaete isolated form a hypersaline microbial mat.</title>
        <authorList>
            <person name="Ben Hania W."/>
            <person name="Joseph M."/>
            <person name="Schumann P."/>
            <person name="Bunk B."/>
            <person name="Fiebig A."/>
            <person name="Sproer C."/>
            <person name="Klenk H.P."/>
            <person name="Fardeau M.L."/>
            <person name="Spring S."/>
        </authorList>
    </citation>
    <scope>NUCLEOTIDE SEQUENCE [LARGE SCALE GENOMIC DNA]</scope>
    <source>
        <strain evidence="7 8">L21-RPul-D2</strain>
    </source>
</reference>
<dbReference type="NCBIfam" id="TIGR01024">
    <property type="entry name" value="rplS_bact"/>
    <property type="match status" value="1"/>
</dbReference>
<dbReference type="GO" id="GO:0003735">
    <property type="term" value="F:structural constituent of ribosome"/>
    <property type="evidence" value="ECO:0007669"/>
    <property type="project" value="InterPro"/>
</dbReference>
<dbReference type="SUPFAM" id="SSF50104">
    <property type="entry name" value="Translation proteins SH3-like domain"/>
    <property type="match status" value="1"/>
</dbReference>
<dbReference type="Gene3D" id="2.30.30.790">
    <property type="match status" value="1"/>
</dbReference>
<dbReference type="Proteomes" id="UP000018680">
    <property type="component" value="Chromosome"/>
</dbReference>
<keyword evidence="2 5" id="KW-0689">Ribosomal protein</keyword>
<dbReference type="eggNOG" id="COG0335">
    <property type="taxonomic scope" value="Bacteria"/>
</dbReference>
<sequence length="121" mass="13926">MDLIKAIESEQIRDVAEFHIGDTVKVHYRIVEGKTERTQVYEGTVIARNNSGASETFTVRKMSYGVGVERVFPVNSPRIEKIEMARRGRVRRSKLYYLRSRRGKAAKVRELIRKKSAAKEA</sequence>
<comment type="similarity">
    <text evidence="1 5 6">Belongs to the bacterial ribosomal protein bL19 family.</text>
</comment>
<dbReference type="InterPro" id="IPR001857">
    <property type="entry name" value="Ribosomal_bL19"/>
</dbReference>
<accession>V5WH59</accession>
<dbReference type="InterPro" id="IPR038657">
    <property type="entry name" value="Ribosomal_bL19_sf"/>
</dbReference>
<dbReference type="InterPro" id="IPR008991">
    <property type="entry name" value="Translation_prot_SH3-like_sf"/>
</dbReference>
<dbReference type="STRING" id="1307761.L21SP2_1744"/>
<dbReference type="PATRIC" id="fig|1307761.3.peg.1738"/>
<dbReference type="PIRSF" id="PIRSF002191">
    <property type="entry name" value="Ribosomal_L19"/>
    <property type="match status" value="1"/>
</dbReference>
<evidence type="ECO:0000256" key="4">
    <source>
        <dbReference type="ARBA" id="ARBA00035171"/>
    </source>
</evidence>
<evidence type="ECO:0000256" key="3">
    <source>
        <dbReference type="ARBA" id="ARBA00023274"/>
    </source>
</evidence>
<dbReference type="KEGG" id="slr:L21SP2_1744"/>
<dbReference type="FunFam" id="2.30.30.790:FF:000001">
    <property type="entry name" value="50S ribosomal protein L19"/>
    <property type="match status" value="1"/>
</dbReference>
<dbReference type="PRINTS" id="PR00061">
    <property type="entry name" value="RIBOSOMALL19"/>
</dbReference>